<dbReference type="OrthoDB" id="6384039at2"/>
<dbReference type="Proteomes" id="UP000037600">
    <property type="component" value="Unassembled WGS sequence"/>
</dbReference>
<dbReference type="AlphaFoldDB" id="A0A0J8JQR4"/>
<reference evidence="1 2" key="1">
    <citation type="submission" date="2015-04" db="EMBL/GenBank/DDBJ databases">
        <title>Draft Genome Sequence of the Novel Agar-Digesting Marine Bacterium Q1.</title>
        <authorList>
            <person name="Li Y."/>
            <person name="Li D."/>
            <person name="Chen G."/>
            <person name="Du Z."/>
        </authorList>
    </citation>
    <scope>NUCLEOTIDE SEQUENCE [LARGE SCALE GENOMIC DNA]</scope>
    <source>
        <strain evidence="1 2">Q1</strain>
    </source>
</reference>
<evidence type="ECO:0000313" key="2">
    <source>
        <dbReference type="Proteomes" id="UP000037600"/>
    </source>
</evidence>
<proteinExistence type="predicted"/>
<dbReference type="STRING" id="1513271.XM47_00240"/>
<evidence type="ECO:0000313" key="1">
    <source>
        <dbReference type="EMBL" id="KMT67061.1"/>
    </source>
</evidence>
<sequence>MPYPEKLSPKLQQKLTENTFGISFPSRSGCQMRFVRNGKDLGGFYSYKQWGSVNKAVEAAISKNRQLKALYPISKTNRKRKPKPDASCGFNGVGFREKLDKRRNKIERFYWASFKRNGKPAIKTFSLGYKEFSADQQLHAYRTAIQFRKEWELLDSEMKEEKYKDWQNKRLY</sequence>
<dbReference type="RefSeq" id="WP_053084480.1">
    <property type="nucleotide sequence ID" value="NZ_KQ130482.1"/>
</dbReference>
<gene>
    <name evidence="1" type="ORF">XM47_00240</name>
</gene>
<organism evidence="1 2">
    <name type="scientific">Catenovulum maritimum</name>
    <dbReference type="NCBI Taxonomy" id="1513271"/>
    <lineage>
        <taxon>Bacteria</taxon>
        <taxon>Pseudomonadati</taxon>
        <taxon>Pseudomonadota</taxon>
        <taxon>Gammaproteobacteria</taxon>
        <taxon>Alteromonadales</taxon>
        <taxon>Alteromonadaceae</taxon>
        <taxon>Catenovulum</taxon>
    </lineage>
</organism>
<accession>A0A0J8JQR4</accession>
<name>A0A0J8JQR4_9ALTE</name>
<dbReference type="EMBL" id="LAZL01000001">
    <property type="protein sequence ID" value="KMT67061.1"/>
    <property type="molecule type" value="Genomic_DNA"/>
</dbReference>
<protein>
    <submittedName>
        <fullName evidence="1">Uncharacterized protein</fullName>
    </submittedName>
</protein>
<keyword evidence="2" id="KW-1185">Reference proteome</keyword>
<comment type="caution">
    <text evidence="1">The sequence shown here is derived from an EMBL/GenBank/DDBJ whole genome shotgun (WGS) entry which is preliminary data.</text>
</comment>